<dbReference type="Pfam" id="PF10469">
    <property type="entry name" value="AKAP7_NLS"/>
    <property type="match status" value="1"/>
</dbReference>
<feature type="compositionally biased region" description="Low complexity" evidence="2">
    <location>
        <begin position="420"/>
        <end position="433"/>
    </location>
</feature>
<feature type="region of interest" description="Disordered" evidence="2">
    <location>
        <begin position="1"/>
        <end position="23"/>
    </location>
</feature>
<feature type="compositionally biased region" description="Basic and acidic residues" evidence="2">
    <location>
        <begin position="48"/>
        <end position="60"/>
    </location>
</feature>
<feature type="region of interest" description="Disordered" evidence="2">
    <location>
        <begin position="124"/>
        <end position="166"/>
    </location>
</feature>
<dbReference type="SUPFAM" id="SSF55144">
    <property type="entry name" value="LigT-like"/>
    <property type="match status" value="1"/>
</dbReference>
<evidence type="ECO:0000256" key="2">
    <source>
        <dbReference type="SAM" id="MobiDB-lite"/>
    </source>
</evidence>
<feature type="compositionally biased region" description="Basic and acidic residues" evidence="2">
    <location>
        <begin position="135"/>
        <end position="152"/>
    </location>
</feature>
<reference evidence="4" key="1">
    <citation type="submission" date="2021-01" db="EMBL/GenBank/DDBJ databases">
        <authorList>
            <person name="Zahm M."/>
            <person name="Roques C."/>
            <person name="Cabau C."/>
            <person name="Klopp C."/>
            <person name="Donnadieu C."/>
            <person name="Jouanno E."/>
            <person name="Lampietro C."/>
            <person name="Louis A."/>
            <person name="Herpin A."/>
            <person name="Echchiki A."/>
            <person name="Berthelot C."/>
            <person name="Parey E."/>
            <person name="Roest-Crollius H."/>
            <person name="Braasch I."/>
            <person name="Postlethwait J."/>
            <person name="Bobe J."/>
            <person name="Montfort J."/>
            <person name="Bouchez O."/>
            <person name="Begum T."/>
            <person name="Mejri S."/>
            <person name="Adams A."/>
            <person name="Chen W.-J."/>
            <person name="Guiguen Y."/>
        </authorList>
    </citation>
    <scope>NUCLEOTIDE SEQUENCE</scope>
    <source>
        <tissue evidence="4">Blood</tissue>
    </source>
</reference>
<proteinExistence type="predicted"/>
<protein>
    <recommendedName>
        <fullName evidence="3">C3H1-type domain-containing protein</fullName>
    </recommendedName>
</protein>
<dbReference type="InterPro" id="IPR040459">
    <property type="entry name" value="MJ1316"/>
</dbReference>
<dbReference type="PANTHER" id="PTHR46729">
    <property type="entry name" value="LEUKOCYTE RECEPTOR CLUSTER MEMBER 9"/>
    <property type="match status" value="1"/>
</dbReference>
<feature type="domain" description="C3H1-type" evidence="3">
    <location>
        <begin position="100"/>
        <end position="126"/>
    </location>
</feature>
<feature type="compositionally biased region" description="Basic and acidic residues" evidence="2">
    <location>
        <begin position="397"/>
        <end position="409"/>
    </location>
</feature>
<feature type="compositionally biased region" description="Polar residues" evidence="2">
    <location>
        <begin position="61"/>
        <end position="83"/>
    </location>
</feature>
<dbReference type="InterPro" id="IPR000571">
    <property type="entry name" value="Znf_CCCH"/>
</dbReference>
<dbReference type="Gene3D" id="2.30.30.1190">
    <property type="match status" value="1"/>
</dbReference>
<dbReference type="Proteomes" id="UP000829720">
    <property type="component" value="Unassembled WGS sequence"/>
</dbReference>
<organism evidence="4 5">
    <name type="scientific">Albula goreensis</name>
    <dbReference type="NCBI Taxonomy" id="1534307"/>
    <lineage>
        <taxon>Eukaryota</taxon>
        <taxon>Metazoa</taxon>
        <taxon>Chordata</taxon>
        <taxon>Craniata</taxon>
        <taxon>Vertebrata</taxon>
        <taxon>Euteleostomi</taxon>
        <taxon>Actinopterygii</taxon>
        <taxon>Neopterygii</taxon>
        <taxon>Teleostei</taxon>
        <taxon>Albuliformes</taxon>
        <taxon>Albulidae</taxon>
        <taxon>Albula</taxon>
    </lineage>
</organism>
<dbReference type="EMBL" id="JAERUA010000020">
    <property type="protein sequence ID" value="KAI1885860.1"/>
    <property type="molecule type" value="Genomic_DNA"/>
</dbReference>
<feature type="region of interest" description="Disordered" evidence="2">
    <location>
        <begin position="350"/>
        <end position="441"/>
    </location>
</feature>
<accession>A0A8T3CQ08</accession>
<dbReference type="OrthoDB" id="10263155at2759"/>
<gene>
    <name evidence="4" type="ORF">AGOR_G00208120</name>
</gene>
<dbReference type="GO" id="GO:0008270">
    <property type="term" value="F:zinc ion binding"/>
    <property type="evidence" value="ECO:0007669"/>
    <property type="project" value="UniProtKB-KW"/>
</dbReference>
<evidence type="ECO:0000259" key="3">
    <source>
        <dbReference type="PROSITE" id="PS50103"/>
    </source>
</evidence>
<dbReference type="PROSITE" id="PS50103">
    <property type="entry name" value="ZF_C3H1"/>
    <property type="match status" value="1"/>
</dbReference>
<keyword evidence="1" id="KW-0479">Metal-binding</keyword>
<sequence length="655" mass="73786">MMTDVTRKLFMHDSSHRDDTERWRSCHSKRKLGPHCDHSMATPCETAEDQRTVMPSRDEQITSTSEGGSANVGHTTAGCNNLEKSQDDPQGDDASGPEVEGVAICQFFMLGKCHFGKRCRLSHSLSHSPSDIPEGTDREHVGGPDMDQDGKNKMKVRKKKMQKRGNRIKEVEVKEPTKKPRMRTADDVISRILWDPSLDPTDFSVGYLDRFLGVLERPFSEFSWDTDVCSCDYSEELALPRHRIKYFTYRGQRVWDRESRMDGVFGSTGAPLESPFAAGSKKVEGNITQEPRPHELVEEQWKTPHKETNEVCAVDACDQHSFHVCHGEDEEKASGDRLFSLAEVAAGDMQDNQKGIPSNATQGQQQAGSETDMGEKEVADDPGLSKLTARVSLSERGNTDREQEEWKESWEDEQEKEGLSWQPWPSSQHSSHSFENTESPAATMEVQAEALEQRQNPSRRKPTHFITFRADTPQFLSGFQHLLDEVTSHLPLSAPHWASPESLHVTLCLLVLSGPKEVSEACQILREFARKHGQQPLSLTIPPNLGHFEGRVLFLTPQPLSRIQSLNRPLQEAYKEKGWLHSHSKSPRYHLTLAKVEAKGGERVFEKVGGVFNGAEKLRAIKFGRLDVNKLYLCVVNAAMREDGFYETVCVVNLQ</sequence>
<dbReference type="PANTHER" id="PTHR46729:SF1">
    <property type="entry name" value="LEUKOCYTE RECEPTOR CLUSTER MEMBER 9"/>
    <property type="match status" value="1"/>
</dbReference>
<keyword evidence="5" id="KW-1185">Reference proteome</keyword>
<keyword evidence="1" id="KW-0862">Zinc</keyword>
<comment type="caution">
    <text evidence="4">The sequence shown here is derived from an EMBL/GenBank/DDBJ whole genome shotgun (WGS) entry which is preliminary data.</text>
</comment>
<dbReference type="InterPro" id="IPR019510">
    <property type="entry name" value="AKAP7-like_phosphoesterase"/>
</dbReference>
<evidence type="ECO:0000256" key="1">
    <source>
        <dbReference type="PROSITE-ProRule" id="PRU00723"/>
    </source>
</evidence>
<evidence type="ECO:0000313" key="4">
    <source>
        <dbReference type="EMBL" id="KAI1885860.1"/>
    </source>
</evidence>
<feature type="zinc finger region" description="C3H1-type" evidence="1">
    <location>
        <begin position="100"/>
        <end position="126"/>
    </location>
</feature>
<feature type="compositionally biased region" description="Basic residues" evidence="2">
    <location>
        <begin position="153"/>
        <end position="166"/>
    </location>
</feature>
<keyword evidence="1" id="KW-0863">Zinc-finger</keyword>
<dbReference type="Gene3D" id="3.90.1140.10">
    <property type="entry name" value="Cyclic phosphodiesterase"/>
    <property type="match status" value="1"/>
</dbReference>
<evidence type="ECO:0000313" key="5">
    <source>
        <dbReference type="Proteomes" id="UP000829720"/>
    </source>
</evidence>
<dbReference type="InterPro" id="IPR009097">
    <property type="entry name" value="Cyclic_Pdiesterase"/>
</dbReference>
<feature type="region of interest" description="Disordered" evidence="2">
    <location>
        <begin position="37"/>
        <end position="97"/>
    </location>
</feature>
<name>A0A8T3CQ08_9TELE</name>
<dbReference type="AlphaFoldDB" id="A0A8T3CQ08"/>
<dbReference type="Pfam" id="PF04457">
    <property type="entry name" value="MJ1316"/>
    <property type="match status" value="1"/>
</dbReference>
<dbReference type="InterPro" id="IPR042653">
    <property type="entry name" value="Leng9"/>
</dbReference>
<feature type="compositionally biased region" description="Polar residues" evidence="2">
    <location>
        <begin position="350"/>
        <end position="369"/>
    </location>
</feature>